<dbReference type="EC" id="3.5.1.2" evidence="3"/>
<dbReference type="PROSITE" id="PS50088">
    <property type="entry name" value="ANK_REPEAT"/>
    <property type="match status" value="1"/>
</dbReference>
<dbReference type="Gene3D" id="3.40.710.10">
    <property type="entry name" value="DD-peptidase/beta-lactamase superfamily"/>
    <property type="match status" value="1"/>
</dbReference>
<feature type="compositionally biased region" description="Polar residues" evidence="10">
    <location>
        <begin position="823"/>
        <end position="841"/>
    </location>
</feature>
<comment type="similarity">
    <text evidence="1">Belongs to the glutaminase family.</text>
</comment>
<reference evidence="12 13" key="1">
    <citation type="submission" date="2024-10" db="EMBL/GenBank/DDBJ databases">
        <authorList>
            <person name="Kim D."/>
        </authorList>
    </citation>
    <scope>NUCLEOTIDE SEQUENCE [LARGE SCALE GENOMIC DNA]</scope>
    <source>
        <strain evidence="12">Taebaek</strain>
    </source>
</reference>
<dbReference type="InterPro" id="IPR036770">
    <property type="entry name" value="Ankyrin_rpt-contain_sf"/>
</dbReference>
<dbReference type="EMBL" id="JBICCN010000320">
    <property type="protein sequence ID" value="KAL3077838.1"/>
    <property type="molecule type" value="Genomic_DNA"/>
</dbReference>
<keyword evidence="5" id="KW-0378">Hydrolase</keyword>
<dbReference type="SMART" id="SM00248">
    <property type="entry name" value="ANK"/>
    <property type="match status" value="2"/>
</dbReference>
<dbReference type="Proteomes" id="UP001620645">
    <property type="component" value="Unassembled WGS sequence"/>
</dbReference>
<evidence type="ECO:0000256" key="3">
    <source>
        <dbReference type="ARBA" id="ARBA00012918"/>
    </source>
</evidence>
<feature type="region of interest" description="Disordered" evidence="10">
    <location>
        <begin position="1"/>
        <end position="39"/>
    </location>
</feature>
<dbReference type="Gene3D" id="1.10.238.210">
    <property type="match status" value="1"/>
</dbReference>
<dbReference type="GO" id="GO:0004359">
    <property type="term" value="F:glutaminase activity"/>
    <property type="evidence" value="ECO:0007669"/>
    <property type="project" value="UniProtKB-EC"/>
</dbReference>
<evidence type="ECO:0000259" key="11">
    <source>
        <dbReference type="Pfam" id="PF17959"/>
    </source>
</evidence>
<dbReference type="PROSITE" id="PS50297">
    <property type="entry name" value="ANK_REP_REGION"/>
    <property type="match status" value="1"/>
</dbReference>
<sequence>MVALNGCTSSRSRSSTPQMMTTPAPAHVSSPMNGRSAPQLRRRLSTNTLEQFAPLKDDDRRLSLQSVILKTKDGLDNPFACDEQSPEELIYNLFKIPHKSDASIGKLIMVLKNYGLQENDPRLAPMMRKIREIENEKEERMNEARDPKHWKMSHNDFKRVIGESLSLIVQTLQNDLIVPAWAHFGSIIKEIYTECIPITDGNVANYIPQLARMSPNYWGVSICTVDGQRISFGDCKVPFCVQSVSKALNYSIAASEMGAEYVHQYVGQEPSGRLFNEICLDPNNKPHNPMVNSGAIIVSSLIRAQLNMADRFEYMINEYKKMAGGEYVGFNNAVFLSEAATADRNFALAYFMKENGCFPEESKHTSLKETLDFYFQLCSLEVNCEGAAVIASTLANGGVCPLTGERCIGSRPCRDVLSLMNSCGMYDYSGQFAFHVGLPAKSGVSGVTIVVVPNLMGIALWSPPLDRMGNSCRGVHFCKKLIDRFNFHNYDSLAHNESQKFDPRRRVGEREKTAVVSLLFASKAGDLNTIRRMYLQGCDLEMADYDKRTALHLAASEGHFDVALFLLETGKVQPDPRDRWNRTPLDDARSEHHTSVALMLERRMQDIAQTSNLPANKPLQSRTVSLHGLQAVSKSRPPVVFGLGSPPAISSGQMSISSPMVPTMPTHHVQSAGQMHQSSCSNSLHSSASSECLLLREKLLGGVPPPVRQSPLCHCNFSANAKQQHLQRADSATVFSCLTTAVKQSTCSVQQNDHDCGGGSLRKLSCSTPIVVGHHYGQGQQHQHNYGIQNGNSNNNNNRTEQYNNGNLDKHHHNNNNSFNNNQLTGHDQSHAETQGAQNSVGHDESGIFEYYHDVQAQKLTAEEDADSLEDIRDRGISLRYSEISDSESHGPSSAVEPFWASSQSNKYSQQQNQMHVHGQFVKLQHQHKVEISSESDEEEEEDILTESNDVQKISQMCCPSSVQAQNNPS</sequence>
<feature type="region of interest" description="Disordered" evidence="10">
    <location>
        <begin position="883"/>
        <end position="914"/>
    </location>
</feature>
<dbReference type="InterPro" id="IPR015868">
    <property type="entry name" value="Glutaminase"/>
</dbReference>
<evidence type="ECO:0000256" key="10">
    <source>
        <dbReference type="SAM" id="MobiDB-lite"/>
    </source>
</evidence>
<dbReference type="Pfam" id="PF17959">
    <property type="entry name" value="EF-hand_14"/>
    <property type="match status" value="1"/>
</dbReference>
<evidence type="ECO:0000256" key="5">
    <source>
        <dbReference type="ARBA" id="ARBA00022801"/>
    </source>
</evidence>
<proteinExistence type="inferred from homology"/>
<keyword evidence="6 9" id="KW-0040">ANK repeat</keyword>
<dbReference type="AlphaFoldDB" id="A0ABD2IWX5"/>
<dbReference type="Pfam" id="PF04960">
    <property type="entry name" value="Glutaminase"/>
    <property type="match status" value="1"/>
</dbReference>
<dbReference type="NCBIfam" id="TIGR03814">
    <property type="entry name" value="Gln_ase"/>
    <property type="match status" value="1"/>
</dbReference>
<feature type="region of interest" description="Disordered" evidence="10">
    <location>
        <begin position="928"/>
        <end position="970"/>
    </location>
</feature>
<accession>A0ABD2IWX5</accession>
<evidence type="ECO:0000256" key="2">
    <source>
        <dbReference type="ARBA" id="ARBA00011881"/>
    </source>
</evidence>
<gene>
    <name evidence="12" type="ORF">niasHS_011641</name>
</gene>
<comment type="catalytic activity">
    <reaction evidence="7">
        <text>L-glutamine + H2O = L-glutamate + NH4(+)</text>
        <dbReference type="Rhea" id="RHEA:15889"/>
        <dbReference type="ChEBI" id="CHEBI:15377"/>
        <dbReference type="ChEBI" id="CHEBI:28938"/>
        <dbReference type="ChEBI" id="CHEBI:29985"/>
        <dbReference type="ChEBI" id="CHEBI:58359"/>
        <dbReference type="EC" id="3.5.1.2"/>
    </reaction>
</comment>
<feature type="compositionally biased region" description="Polar residues" evidence="10">
    <location>
        <begin position="946"/>
        <end position="970"/>
    </location>
</feature>
<feature type="compositionally biased region" description="Low complexity" evidence="10">
    <location>
        <begin position="776"/>
        <end position="807"/>
    </location>
</feature>
<dbReference type="Pfam" id="PF12796">
    <property type="entry name" value="Ank_2"/>
    <property type="match status" value="1"/>
</dbReference>
<protein>
    <recommendedName>
        <fullName evidence="3">glutaminase</fullName>
        <ecNumber evidence="3">3.5.1.2</ecNumber>
    </recommendedName>
    <alternativeName>
        <fullName evidence="8">L-glutamine amidohydrolase</fullName>
    </alternativeName>
</protein>
<keyword evidence="13" id="KW-1185">Reference proteome</keyword>
<comment type="subunit">
    <text evidence="2">Homotetramer.</text>
</comment>
<dbReference type="SUPFAM" id="SSF56601">
    <property type="entry name" value="beta-lactamase/transpeptidase-like"/>
    <property type="match status" value="1"/>
</dbReference>
<keyword evidence="4" id="KW-0677">Repeat</keyword>
<dbReference type="Gene3D" id="1.25.40.20">
    <property type="entry name" value="Ankyrin repeat-containing domain"/>
    <property type="match status" value="1"/>
</dbReference>
<comment type="caution">
    <text evidence="12">The sequence shown here is derived from an EMBL/GenBank/DDBJ whole genome shotgun (WGS) entry which is preliminary data.</text>
</comment>
<evidence type="ECO:0000313" key="12">
    <source>
        <dbReference type="EMBL" id="KAL3077838.1"/>
    </source>
</evidence>
<dbReference type="FunFam" id="1.25.40.20:FF:000069">
    <property type="entry name" value="Glutaminase, isoform E"/>
    <property type="match status" value="1"/>
</dbReference>
<organism evidence="12 13">
    <name type="scientific">Heterodera schachtii</name>
    <name type="common">Sugarbeet cyst nematode worm</name>
    <name type="synonym">Tylenchus schachtii</name>
    <dbReference type="NCBI Taxonomy" id="97005"/>
    <lineage>
        <taxon>Eukaryota</taxon>
        <taxon>Metazoa</taxon>
        <taxon>Ecdysozoa</taxon>
        <taxon>Nematoda</taxon>
        <taxon>Chromadorea</taxon>
        <taxon>Rhabditida</taxon>
        <taxon>Tylenchina</taxon>
        <taxon>Tylenchomorpha</taxon>
        <taxon>Tylenchoidea</taxon>
        <taxon>Heteroderidae</taxon>
        <taxon>Heteroderinae</taxon>
        <taxon>Heterodera</taxon>
    </lineage>
</organism>
<feature type="compositionally biased region" description="Acidic residues" evidence="10">
    <location>
        <begin position="934"/>
        <end position="945"/>
    </location>
</feature>
<feature type="domain" description="Glutaminase EF-hand" evidence="11">
    <location>
        <begin position="87"/>
        <end position="179"/>
    </location>
</feature>
<evidence type="ECO:0000256" key="7">
    <source>
        <dbReference type="ARBA" id="ARBA00049534"/>
    </source>
</evidence>
<dbReference type="PANTHER" id="PTHR12544:SF29">
    <property type="entry name" value="GLUTAMINASE"/>
    <property type="match status" value="1"/>
</dbReference>
<evidence type="ECO:0000256" key="6">
    <source>
        <dbReference type="ARBA" id="ARBA00023043"/>
    </source>
</evidence>
<evidence type="ECO:0000256" key="1">
    <source>
        <dbReference type="ARBA" id="ARBA00011076"/>
    </source>
</evidence>
<evidence type="ECO:0000256" key="9">
    <source>
        <dbReference type="PROSITE-ProRule" id="PRU00023"/>
    </source>
</evidence>
<feature type="repeat" description="ANK" evidence="9">
    <location>
        <begin position="546"/>
        <end position="570"/>
    </location>
</feature>
<dbReference type="FunFam" id="3.40.710.10:FF:000008">
    <property type="entry name" value="Glutaminase, isoform E"/>
    <property type="match status" value="1"/>
</dbReference>
<evidence type="ECO:0000313" key="13">
    <source>
        <dbReference type="Proteomes" id="UP001620645"/>
    </source>
</evidence>
<dbReference type="HAMAP" id="MF_00313">
    <property type="entry name" value="Glutaminase"/>
    <property type="match status" value="1"/>
</dbReference>
<feature type="compositionally biased region" description="Polar residues" evidence="10">
    <location>
        <begin position="1"/>
        <end position="21"/>
    </location>
</feature>
<evidence type="ECO:0000256" key="8">
    <source>
        <dbReference type="ARBA" id="ARBA00077251"/>
    </source>
</evidence>
<dbReference type="PANTHER" id="PTHR12544">
    <property type="entry name" value="GLUTAMINASE"/>
    <property type="match status" value="1"/>
</dbReference>
<dbReference type="InterPro" id="IPR002110">
    <property type="entry name" value="Ankyrin_rpt"/>
</dbReference>
<dbReference type="InterPro" id="IPR012338">
    <property type="entry name" value="Beta-lactam/transpept-like"/>
</dbReference>
<dbReference type="SUPFAM" id="SSF48403">
    <property type="entry name" value="Ankyrin repeat"/>
    <property type="match status" value="1"/>
</dbReference>
<name>A0ABD2IWX5_HETSC</name>
<evidence type="ECO:0000256" key="4">
    <source>
        <dbReference type="ARBA" id="ARBA00022737"/>
    </source>
</evidence>
<feature type="region of interest" description="Disordered" evidence="10">
    <location>
        <begin position="776"/>
        <end position="842"/>
    </location>
</feature>
<dbReference type="InterPro" id="IPR041541">
    <property type="entry name" value="Glutaminase_EF-hand"/>
</dbReference>
<feature type="compositionally biased region" description="Low complexity" evidence="10">
    <location>
        <begin position="902"/>
        <end position="914"/>
    </location>
</feature>